<dbReference type="EMBL" id="BTGU01000028">
    <property type="protein sequence ID" value="GMN48509.1"/>
    <property type="molecule type" value="Genomic_DNA"/>
</dbReference>
<gene>
    <name evidence="2" type="ORF">TIFTF001_017678</name>
</gene>
<evidence type="ECO:0000313" key="3">
    <source>
        <dbReference type="Proteomes" id="UP001187192"/>
    </source>
</evidence>
<protein>
    <submittedName>
        <fullName evidence="2">Uncharacterized protein</fullName>
    </submittedName>
</protein>
<keyword evidence="1" id="KW-0812">Transmembrane</keyword>
<sequence length="79" mass="9066">MLLNSLMVFNPRFVWTAAVMVKPVPPRDVFGVFSDVFPAFYFFTLIVANGGSFFPVIADESEGVEKWRFRGSKWGREKQ</sequence>
<evidence type="ECO:0000256" key="1">
    <source>
        <dbReference type="SAM" id="Phobius"/>
    </source>
</evidence>
<dbReference type="AlphaFoldDB" id="A0AA88A2S7"/>
<reference evidence="2" key="1">
    <citation type="submission" date="2023-07" db="EMBL/GenBank/DDBJ databases">
        <title>draft genome sequence of fig (Ficus carica).</title>
        <authorList>
            <person name="Takahashi T."/>
            <person name="Nishimura K."/>
        </authorList>
    </citation>
    <scope>NUCLEOTIDE SEQUENCE</scope>
</reference>
<feature type="transmembrane region" description="Helical" evidence="1">
    <location>
        <begin position="39"/>
        <end position="58"/>
    </location>
</feature>
<evidence type="ECO:0000313" key="2">
    <source>
        <dbReference type="EMBL" id="GMN48509.1"/>
    </source>
</evidence>
<keyword evidence="1" id="KW-0472">Membrane</keyword>
<dbReference type="Proteomes" id="UP001187192">
    <property type="component" value="Unassembled WGS sequence"/>
</dbReference>
<keyword evidence="3" id="KW-1185">Reference proteome</keyword>
<comment type="caution">
    <text evidence="2">The sequence shown here is derived from an EMBL/GenBank/DDBJ whole genome shotgun (WGS) entry which is preliminary data.</text>
</comment>
<proteinExistence type="predicted"/>
<keyword evidence="1" id="KW-1133">Transmembrane helix</keyword>
<organism evidence="2 3">
    <name type="scientific">Ficus carica</name>
    <name type="common">Common fig</name>
    <dbReference type="NCBI Taxonomy" id="3494"/>
    <lineage>
        <taxon>Eukaryota</taxon>
        <taxon>Viridiplantae</taxon>
        <taxon>Streptophyta</taxon>
        <taxon>Embryophyta</taxon>
        <taxon>Tracheophyta</taxon>
        <taxon>Spermatophyta</taxon>
        <taxon>Magnoliopsida</taxon>
        <taxon>eudicotyledons</taxon>
        <taxon>Gunneridae</taxon>
        <taxon>Pentapetalae</taxon>
        <taxon>rosids</taxon>
        <taxon>fabids</taxon>
        <taxon>Rosales</taxon>
        <taxon>Moraceae</taxon>
        <taxon>Ficeae</taxon>
        <taxon>Ficus</taxon>
    </lineage>
</organism>
<accession>A0AA88A2S7</accession>
<name>A0AA88A2S7_FICCA</name>